<organism evidence="1">
    <name type="scientific">Anguilla anguilla</name>
    <name type="common">European freshwater eel</name>
    <name type="synonym">Muraena anguilla</name>
    <dbReference type="NCBI Taxonomy" id="7936"/>
    <lineage>
        <taxon>Eukaryota</taxon>
        <taxon>Metazoa</taxon>
        <taxon>Chordata</taxon>
        <taxon>Craniata</taxon>
        <taxon>Vertebrata</taxon>
        <taxon>Euteleostomi</taxon>
        <taxon>Actinopterygii</taxon>
        <taxon>Neopterygii</taxon>
        <taxon>Teleostei</taxon>
        <taxon>Anguilliformes</taxon>
        <taxon>Anguillidae</taxon>
        <taxon>Anguilla</taxon>
    </lineage>
</organism>
<proteinExistence type="predicted"/>
<reference evidence="1" key="1">
    <citation type="submission" date="2014-11" db="EMBL/GenBank/DDBJ databases">
        <authorList>
            <person name="Amaro Gonzalez C."/>
        </authorList>
    </citation>
    <scope>NUCLEOTIDE SEQUENCE</scope>
</reference>
<accession>A0A0E9ST61</accession>
<dbReference type="EMBL" id="GBXM01064757">
    <property type="protein sequence ID" value="JAH43820.1"/>
    <property type="molecule type" value="Transcribed_RNA"/>
</dbReference>
<reference evidence="1" key="2">
    <citation type="journal article" date="2015" name="Fish Shellfish Immunol.">
        <title>Early steps in the European eel (Anguilla anguilla)-Vibrio vulnificus interaction in the gills: Role of the RtxA13 toxin.</title>
        <authorList>
            <person name="Callol A."/>
            <person name="Pajuelo D."/>
            <person name="Ebbesson L."/>
            <person name="Teles M."/>
            <person name="MacKenzie S."/>
            <person name="Amaro C."/>
        </authorList>
    </citation>
    <scope>NUCLEOTIDE SEQUENCE</scope>
</reference>
<name>A0A0E9ST61_ANGAN</name>
<protein>
    <submittedName>
        <fullName evidence="1">Uncharacterized protein</fullName>
    </submittedName>
</protein>
<evidence type="ECO:0000313" key="1">
    <source>
        <dbReference type="EMBL" id="JAH43820.1"/>
    </source>
</evidence>
<sequence>MNTMERNLSKLNGMFVCVMSVQNLENVVLFLG</sequence>
<dbReference type="AlphaFoldDB" id="A0A0E9ST61"/>